<proteinExistence type="predicted"/>
<reference evidence="2" key="1">
    <citation type="submission" date="2023-05" db="EMBL/GenBank/DDBJ databases">
        <title>Sedimentitalea sp. nov. JM2-8.</title>
        <authorList>
            <person name="Huang J."/>
        </authorList>
    </citation>
    <scope>NUCLEOTIDE SEQUENCE [LARGE SCALE GENOMIC DNA]</scope>
    <source>
        <strain evidence="2">KHS03</strain>
    </source>
</reference>
<keyword evidence="2" id="KW-1185">Reference proteome</keyword>
<organism evidence="1 2">
    <name type="scientific">Sedimentitalea todarodis</name>
    <dbReference type="NCBI Taxonomy" id="1631240"/>
    <lineage>
        <taxon>Bacteria</taxon>
        <taxon>Pseudomonadati</taxon>
        <taxon>Pseudomonadota</taxon>
        <taxon>Alphaproteobacteria</taxon>
        <taxon>Rhodobacterales</taxon>
        <taxon>Paracoccaceae</taxon>
        <taxon>Sedimentitalea</taxon>
    </lineage>
</organism>
<evidence type="ECO:0000313" key="1">
    <source>
        <dbReference type="EMBL" id="MDU9006345.1"/>
    </source>
</evidence>
<sequence>MRIPPFAIVVILCGTFIAATQLSAQLSSTEEQVPPTTEFSQH</sequence>
<dbReference type="Proteomes" id="UP001255416">
    <property type="component" value="Unassembled WGS sequence"/>
</dbReference>
<dbReference type="RefSeq" id="WP_316781279.1">
    <property type="nucleotide sequence ID" value="NZ_JASMWN010000022.1"/>
</dbReference>
<protein>
    <submittedName>
        <fullName evidence="1">Uncharacterized protein</fullName>
    </submittedName>
</protein>
<evidence type="ECO:0000313" key="2">
    <source>
        <dbReference type="Proteomes" id="UP001255416"/>
    </source>
</evidence>
<dbReference type="EMBL" id="JASMWN010000022">
    <property type="protein sequence ID" value="MDU9006345.1"/>
    <property type="molecule type" value="Genomic_DNA"/>
</dbReference>
<comment type="caution">
    <text evidence="1">The sequence shown here is derived from an EMBL/GenBank/DDBJ whole genome shotgun (WGS) entry which is preliminary data.</text>
</comment>
<accession>A0ABU3VJN9</accession>
<name>A0ABU3VJN9_9RHOB</name>
<gene>
    <name evidence="1" type="ORF">QO231_21150</name>
</gene>